<accession>A0ABN9A151</accession>
<gene>
    <name evidence="2" type="ORF">MRATA1EN1_LOCUS27684</name>
</gene>
<proteinExistence type="predicted"/>
<evidence type="ECO:0000313" key="2">
    <source>
        <dbReference type="EMBL" id="CAI9178722.1"/>
    </source>
</evidence>
<dbReference type="EMBL" id="OX459944">
    <property type="protein sequence ID" value="CAI9178722.1"/>
    <property type="molecule type" value="Genomic_DNA"/>
</dbReference>
<name>A0ABN9A151_RANTA</name>
<organism evidence="2 3">
    <name type="scientific">Rangifer tarandus platyrhynchus</name>
    <name type="common">Svalbard reindeer</name>
    <dbReference type="NCBI Taxonomy" id="3082113"/>
    <lineage>
        <taxon>Eukaryota</taxon>
        <taxon>Metazoa</taxon>
        <taxon>Chordata</taxon>
        <taxon>Craniata</taxon>
        <taxon>Vertebrata</taxon>
        <taxon>Euteleostomi</taxon>
        <taxon>Mammalia</taxon>
        <taxon>Eutheria</taxon>
        <taxon>Laurasiatheria</taxon>
        <taxon>Artiodactyla</taxon>
        <taxon>Ruminantia</taxon>
        <taxon>Pecora</taxon>
        <taxon>Cervidae</taxon>
        <taxon>Odocoileinae</taxon>
        <taxon>Rangifer</taxon>
    </lineage>
</organism>
<evidence type="ECO:0000256" key="1">
    <source>
        <dbReference type="SAM" id="Phobius"/>
    </source>
</evidence>
<feature type="transmembrane region" description="Helical" evidence="1">
    <location>
        <begin position="33"/>
        <end position="53"/>
    </location>
</feature>
<reference evidence="2" key="1">
    <citation type="submission" date="2023-04" db="EMBL/GenBank/DDBJ databases">
        <authorList>
            <consortium name="ELIXIR-Norway"/>
        </authorList>
    </citation>
    <scope>NUCLEOTIDE SEQUENCE [LARGE SCALE GENOMIC DNA]</scope>
</reference>
<keyword evidence="3" id="KW-1185">Reference proteome</keyword>
<keyword evidence="1" id="KW-0472">Membrane</keyword>
<keyword evidence="1" id="KW-0812">Transmembrane</keyword>
<sequence length="118" mass="13314">MSNDTIIHSNTLLPFLFLPAIDIFLFFEEVNNFPSVLPFILHVAFFTLHLSPLPSTPLKVKVKVTQSCPTLCNPMDYTVHGILQARILKWIAILFSKKSSQPRDQTQVSHIAGGFFTN</sequence>
<evidence type="ECO:0000313" key="3">
    <source>
        <dbReference type="Proteomes" id="UP001176941"/>
    </source>
</evidence>
<protein>
    <submittedName>
        <fullName evidence="2">Uncharacterized protein</fullName>
    </submittedName>
</protein>
<keyword evidence="1" id="KW-1133">Transmembrane helix</keyword>
<feature type="transmembrane region" description="Helical" evidence="1">
    <location>
        <begin position="7"/>
        <end position="27"/>
    </location>
</feature>
<dbReference type="Proteomes" id="UP001176941">
    <property type="component" value="Chromosome 8"/>
</dbReference>